<proteinExistence type="predicted"/>
<evidence type="ECO:0000313" key="3">
    <source>
        <dbReference type="Proteomes" id="UP000197068"/>
    </source>
</evidence>
<keyword evidence="1" id="KW-0472">Membrane</keyword>
<gene>
    <name evidence="2" type="ORF">MTCD1_01531</name>
</gene>
<feature type="transmembrane region" description="Helical" evidence="1">
    <location>
        <begin position="28"/>
        <end position="49"/>
    </location>
</feature>
<keyword evidence="1" id="KW-0812">Transmembrane</keyword>
<sequence length="89" mass="10376">MNIDAIEYNLIIKALTDNFFEINELINFYHVLLIETFFPGLLSFDLSIVYLDNQRVALTRFFYLSITILLYLAIVHLTSCPWLLGEIVS</sequence>
<dbReference type="Proteomes" id="UP000197068">
    <property type="component" value="Unassembled WGS sequence"/>
</dbReference>
<feature type="transmembrane region" description="Helical" evidence="1">
    <location>
        <begin position="61"/>
        <end position="84"/>
    </location>
</feature>
<keyword evidence="3" id="KW-1185">Reference proteome</keyword>
<accession>A0ABQ0MU94</accession>
<organism evidence="2 3">
    <name type="scientific">Colwellia marinimaniae</name>
    <dbReference type="NCBI Taxonomy" id="1513592"/>
    <lineage>
        <taxon>Bacteria</taxon>
        <taxon>Pseudomonadati</taxon>
        <taxon>Pseudomonadota</taxon>
        <taxon>Gammaproteobacteria</taxon>
        <taxon>Alteromonadales</taxon>
        <taxon>Colwelliaceae</taxon>
        <taxon>Colwellia</taxon>
    </lineage>
</organism>
<evidence type="ECO:0000256" key="1">
    <source>
        <dbReference type="SAM" id="Phobius"/>
    </source>
</evidence>
<dbReference type="EMBL" id="BDQM01000009">
    <property type="protein sequence ID" value="GAW95925.1"/>
    <property type="molecule type" value="Genomic_DNA"/>
</dbReference>
<comment type="caution">
    <text evidence="2">The sequence shown here is derived from an EMBL/GenBank/DDBJ whole genome shotgun (WGS) entry which is preliminary data.</text>
</comment>
<reference evidence="2 3" key="1">
    <citation type="submission" date="2017-06" db="EMBL/GenBank/DDBJ databases">
        <title>Whole Genome Sequences of Colwellia marinimaniae MTCD1.</title>
        <authorList>
            <person name="Kusumoto H."/>
            <person name="Inoue M."/>
            <person name="Tanikawa K."/>
            <person name="Maeji H."/>
            <person name="Cameron J.H."/>
            <person name="Bartlett D.H."/>
        </authorList>
    </citation>
    <scope>NUCLEOTIDE SEQUENCE [LARGE SCALE GENOMIC DNA]</scope>
    <source>
        <strain evidence="2 3">MTCD1</strain>
    </source>
</reference>
<evidence type="ECO:0000313" key="2">
    <source>
        <dbReference type="EMBL" id="GAW95925.1"/>
    </source>
</evidence>
<name>A0ABQ0MU94_9GAMM</name>
<keyword evidence="1" id="KW-1133">Transmembrane helix</keyword>
<protein>
    <submittedName>
        <fullName evidence="2">Uncharacterized protein</fullName>
    </submittedName>
</protein>